<evidence type="ECO:0000313" key="1">
    <source>
        <dbReference type="EMBL" id="QHZ59780.1"/>
    </source>
</evidence>
<dbReference type="KEGG" id="vg:55626524"/>
<evidence type="ECO:0000313" key="2">
    <source>
        <dbReference type="Proteomes" id="UP000479357"/>
    </source>
</evidence>
<protein>
    <submittedName>
        <fullName evidence="1">Uncharacterized protein</fullName>
    </submittedName>
</protein>
<dbReference type="Proteomes" id="UP000479357">
    <property type="component" value="Segment"/>
</dbReference>
<keyword evidence="2" id="KW-1185">Reference proteome</keyword>
<accession>A0A6C0R0M4</accession>
<proteinExistence type="predicted"/>
<name>A0A6C0R0M4_9CAUD</name>
<organism evidence="1 2">
    <name type="scientific">Alteromonas phage vB_AmeM_PT11-V22</name>
    <dbReference type="NCBI Taxonomy" id="2704031"/>
    <lineage>
        <taxon>Viruses</taxon>
        <taxon>Duplodnaviria</taxon>
        <taxon>Heunggongvirae</taxon>
        <taxon>Uroviricota</taxon>
        <taxon>Caudoviricetes</taxon>
        <taxon>Myoalterovirus</taxon>
        <taxon>Myoalterovirus PT11V22</taxon>
    </lineage>
</organism>
<dbReference type="EMBL" id="MN877442">
    <property type="protein sequence ID" value="QHZ59780.1"/>
    <property type="molecule type" value="Genomic_DNA"/>
</dbReference>
<dbReference type="RefSeq" id="YP_009855784.1">
    <property type="nucleotide sequence ID" value="NC_048847.1"/>
</dbReference>
<reference evidence="1 2" key="1">
    <citation type="submission" date="2019-12" db="EMBL/GenBank/DDBJ databases">
        <title>Alteromonas phage V22 represents a new genus of marine bacteriophages that requires a novel tail fiber chaperone for host recognition.</title>
        <authorList>
            <person name="Gonzalez-Serrano R."/>
            <person name="Dunne M."/>
            <person name="Rosselli R."/>
            <person name="Martin-Cuadrado A.-B."/>
            <person name="Grosboillot V."/>
            <person name="Zinsli L."/>
            <person name="Roda-Garcia J.J."/>
            <person name="Loessner M.J."/>
            <person name="Rodriguez-Valera F."/>
        </authorList>
    </citation>
    <scope>NUCLEOTIDE SEQUENCE [LARGE SCALE GENOMIC DNA]</scope>
</reference>
<dbReference type="GeneID" id="55626524"/>
<sequence>MELKGFDNKILVAKKECGFSLYMVQWGKLWRYALNTADDVSNFHTVGDIYDNKTHYITNAYDYALRQGFSDKEVLEKYPRKISLMLDSNEAVALNTAKFLISNSSSDHADQCLLYLNKIIDRINIDN</sequence>